<sequence length="370" mass="40037">MHISSILLVAAGLLAPVYSNAIISIRRRTEGLNVSLSATGNSKVHVSVTNTGTSETPVLIVNTLLDKSHTKKVTVYKEGSEKEVPFKGIHIRHYHSSLTRDAFQPIAPGQTIETELDLAETFDLSENSTYIVSAEGIFPFSDAKSTHIAGIIPYKSNEIRIKVNDKQSSKILSARAKHHHLARRADLDNGGCNDQQKAVIARALKRASNIATQASSAAQHGDARLFEQYFRTTDRTIRKQVSDRFRAIANEAESSIAGTVKYQCHDAMNVCSRPGAIAYAVSGSNIVVNCPIFYSAGVSSQECDSGDQALTVIHEFSHIDAVYYPATTDIAYGEDASIALASDMAFRNADNYIFYANVPAEGSVAVPSVA</sequence>
<comment type="function">
    <text evidence="14 17">Secreted metalloproteinase that allows assimilation of proteinaceous substrates. Shows high activities on basic nuclear substrates such as histone and protamine.</text>
</comment>
<evidence type="ECO:0000256" key="9">
    <source>
        <dbReference type="ARBA" id="ARBA00022801"/>
    </source>
</evidence>
<dbReference type="InterPro" id="IPR050414">
    <property type="entry name" value="Fungal_M35_metalloproteases"/>
</dbReference>
<evidence type="ECO:0000256" key="10">
    <source>
        <dbReference type="ARBA" id="ARBA00022833"/>
    </source>
</evidence>
<dbReference type="Pfam" id="PF02102">
    <property type="entry name" value="Peptidase_M35"/>
    <property type="match status" value="1"/>
</dbReference>
<evidence type="ECO:0000256" key="3">
    <source>
        <dbReference type="ARBA" id="ARBA00010279"/>
    </source>
</evidence>
<evidence type="ECO:0000256" key="6">
    <source>
        <dbReference type="ARBA" id="ARBA00022685"/>
    </source>
</evidence>
<dbReference type="VEuPathDB" id="FungiDB:I7I51_07197"/>
<dbReference type="CDD" id="cd11008">
    <property type="entry name" value="M35_deuterolysin_like"/>
    <property type="match status" value="1"/>
</dbReference>
<dbReference type="InterPro" id="IPR001384">
    <property type="entry name" value="Peptidase_M35"/>
</dbReference>
<reference evidence="19" key="1">
    <citation type="submission" date="2021-01" db="EMBL/GenBank/DDBJ databases">
        <title>Chromosome-level genome assembly of a human fungal pathogen reveals clustering of transcriptionally co-regulated genes.</title>
        <authorList>
            <person name="Voorhies M."/>
            <person name="Cohen S."/>
            <person name="Shea T.P."/>
            <person name="Petrus S."/>
            <person name="Munoz J.F."/>
            <person name="Poplawski S."/>
            <person name="Goldman W.E."/>
            <person name="Michael T."/>
            <person name="Cuomo C.A."/>
            <person name="Sil A."/>
            <person name="Beyhan S."/>
        </authorList>
    </citation>
    <scope>NUCLEOTIDE SEQUENCE</scope>
    <source>
        <strain evidence="19">WU24</strain>
    </source>
</reference>
<dbReference type="InterPro" id="IPR024079">
    <property type="entry name" value="MetalloPept_cat_dom_sf"/>
</dbReference>
<dbReference type="GO" id="GO:0006508">
    <property type="term" value="P:proteolysis"/>
    <property type="evidence" value="ECO:0007669"/>
    <property type="project" value="UniProtKB-KW"/>
</dbReference>
<dbReference type="GO" id="GO:0005576">
    <property type="term" value="C:extracellular region"/>
    <property type="evidence" value="ECO:0007669"/>
    <property type="project" value="UniProtKB-SubCell"/>
</dbReference>
<evidence type="ECO:0000256" key="15">
    <source>
        <dbReference type="PIRSR" id="PIRSR601384-1"/>
    </source>
</evidence>
<keyword evidence="12" id="KW-0865">Zymogen</keyword>
<dbReference type="PRINTS" id="PR00768">
    <property type="entry name" value="DEUTEROLYSIN"/>
</dbReference>
<keyword evidence="9 17" id="KW-0378">Hydrolase</keyword>
<dbReference type="SUPFAM" id="SSF55486">
    <property type="entry name" value="Metalloproteases ('zincins'), catalytic domain"/>
    <property type="match status" value="1"/>
</dbReference>
<evidence type="ECO:0000256" key="16">
    <source>
        <dbReference type="PIRSR" id="PIRSR601384-2"/>
    </source>
</evidence>
<evidence type="ECO:0000256" key="14">
    <source>
        <dbReference type="ARBA" id="ARBA00049968"/>
    </source>
</evidence>
<keyword evidence="5 17" id="KW-0645">Protease</keyword>
<evidence type="ECO:0000256" key="7">
    <source>
        <dbReference type="ARBA" id="ARBA00022723"/>
    </source>
</evidence>
<dbReference type="EMBL" id="CP069115">
    <property type="protein sequence ID" value="QSS66340.1"/>
    <property type="molecule type" value="Genomic_DNA"/>
</dbReference>
<feature type="active site" evidence="15">
    <location>
        <position position="315"/>
    </location>
</feature>
<dbReference type="GO" id="GO:0046872">
    <property type="term" value="F:metal ion binding"/>
    <property type="evidence" value="ECO:0007669"/>
    <property type="project" value="UniProtKB-KW"/>
</dbReference>
<feature type="chain" id="PRO_5034906817" description="Neutral protease 2" evidence="17">
    <location>
        <begin position="20"/>
        <end position="370"/>
    </location>
</feature>
<evidence type="ECO:0000256" key="13">
    <source>
        <dbReference type="ARBA" id="ARBA00023157"/>
    </source>
</evidence>
<keyword evidence="10 16" id="KW-0862">Zinc</keyword>
<evidence type="ECO:0000259" key="18">
    <source>
        <dbReference type="SMART" id="SM01351"/>
    </source>
</evidence>
<proteinExistence type="inferred from homology"/>
<dbReference type="SMART" id="SM01351">
    <property type="entry name" value="Aspzincin_M35"/>
    <property type="match status" value="1"/>
</dbReference>
<dbReference type="Gene3D" id="3.40.390.10">
    <property type="entry name" value="Collagenase (Catalytic Domain)"/>
    <property type="match status" value="1"/>
</dbReference>
<dbReference type="Proteomes" id="UP000663671">
    <property type="component" value="Chromosome 3"/>
</dbReference>
<evidence type="ECO:0000256" key="4">
    <source>
        <dbReference type="ARBA" id="ARBA00022525"/>
    </source>
</evidence>
<evidence type="ECO:0000256" key="17">
    <source>
        <dbReference type="RuleBase" id="RU361126"/>
    </source>
</evidence>
<keyword evidence="4 17" id="KW-0964">Secreted</keyword>
<keyword evidence="6 17" id="KW-0165">Cleavage on pair of basic residues</keyword>
<dbReference type="Gene3D" id="2.60.40.2970">
    <property type="match status" value="1"/>
</dbReference>
<feature type="binding site" evidence="16">
    <location>
        <position position="314"/>
    </location>
    <ligand>
        <name>Zn(2+)</name>
        <dbReference type="ChEBI" id="CHEBI:29105"/>
        <note>catalytic</note>
    </ligand>
</feature>
<feature type="binding site" evidence="16">
    <location>
        <position position="329"/>
    </location>
    <ligand>
        <name>Zn(2+)</name>
        <dbReference type="ChEBI" id="CHEBI:29105"/>
        <note>catalytic</note>
    </ligand>
</feature>
<keyword evidence="7 16" id="KW-0479">Metal-binding</keyword>
<feature type="domain" description="Lysine-specific metallo-endopeptidase" evidence="18">
    <location>
        <begin position="212"/>
        <end position="357"/>
    </location>
</feature>
<accession>A0A8A1MMD6</accession>
<evidence type="ECO:0000313" key="20">
    <source>
        <dbReference type="Proteomes" id="UP000663671"/>
    </source>
</evidence>
<name>A0A8A1MMD6_AJECA</name>
<gene>
    <name evidence="19" type="ORF">I7I51_07197</name>
</gene>
<dbReference type="OrthoDB" id="412874at2759"/>
<evidence type="ECO:0000256" key="5">
    <source>
        <dbReference type="ARBA" id="ARBA00022670"/>
    </source>
</evidence>
<dbReference type="PANTHER" id="PTHR37016">
    <property type="match status" value="1"/>
</dbReference>
<comment type="subcellular location">
    <subcellularLocation>
        <location evidence="2 17">Secreted</location>
    </subcellularLocation>
</comment>
<evidence type="ECO:0000256" key="1">
    <source>
        <dbReference type="ARBA" id="ARBA00001187"/>
    </source>
</evidence>
<dbReference type="GO" id="GO:0004222">
    <property type="term" value="F:metalloendopeptidase activity"/>
    <property type="evidence" value="ECO:0007669"/>
    <property type="project" value="InterPro"/>
</dbReference>
<comment type="catalytic activity">
    <reaction evidence="1 17">
        <text>Preferential cleavage of bonds with hydrophobic residues in P1'. Also 3-Asn-|-Gln-4 and 8-Gly-|-Ser-9 bonds in insulin B chain.</text>
        <dbReference type="EC" id="3.4.24.39"/>
    </reaction>
</comment>
<evidence type="ECO:0000313" key="19">
    <source>
        <dbReference type="EMBL" id="QSS66340.1"/>
    </source>
</evidence>
<feature type="binding site" evidence="16">
    <location>
        <position position="318"/>
    </location>
    <ligand>
        <name>Zn(2+)</name>
        <dbReference type="ChEBI" id="CHEBI:29105"/>
        <note>catalytic</note>
    </ligand>
</feature>
<keyword evidence="13" id="KW-1015">Disulfide bond</keyword>
<comment type="similarity">
    <text evidence="3 17">Belongs to the peptidase M35 family.</text>
</comment>
<comment type="cofactor">
    <cofactor evidence="16 17">
        <name>Zn(2+)</name>
        <dbReference type="ChEBI" id="CHEBI:29105"/>
    </cofactor>
    <text evidence="16 17">Binds 1 zinc ion per subunit.</text>
</comment>
<protein>
    <recommendedName>
        <fullName evidence="17">Neutral protease 2</fullName>
        <ecNumber evidence="17">3.4.24.39</ecNumber>
    </recommendedName>
    <alternativeName>
        <fullName evidence="17">Deuterolysin</fullName>
    </alternativeName>
</protein>
<evidence type="ECO:0000256" key="8">
    <source>
        <dbReference type="ARBA" id="ARBA00022729"/>
    </source>
</evidence>
<evidence type="ECO:0000256" key="12">
    <source>
        <dbReference type="ARBA" id="ARBA00023145"/>
    </source>
</evidence>
<dbReference type="AlphaFoldDB" id="A0A8A1MMD6"/>
<evidence type="ECO:0000256" key="11">
    <source>
        <dbReference type="ARBA" id="ARBA00023049"/>
    </source>
</evidence>
<dbReference type="InterPro" id="IPR029463">
    <property type="entry name" value="Lys_MEP"/>
</dbReference>
<evidence type="ECO:0000256" key="2">
    <source>
        <dbReference type="ARBA" id="ARBA00004613"/>
    </source>
</evidence>
<keyword evidence="11 17" id="KW-0482">Metalloprotease</keyword>
<organism evidence="19 20">
    <name type="scientific">Ajellomyces capsulatus</name>
    <name type="common">Darling's disease fungus</name>
    <name type="synonym">Histoplasma capsulatum</name>
    <dbReference type="NCBI Taxonomy" id="5037"/>
    <lineage>
        <taxon>Eukaryota</taxon>
        <taxon>Fungi</taxon>
        <taxon>Dikarya</taxon>
        <taxon>Ascomycota</taxon>
        <taxon>Pezizomycotina</taxon>
        <taxon>Eurotiomycetes</taxon>
        <taxon>Eurotiomycetidae</taxon>
        <taxon>Onygenales</taxon>
        <taxon>Ajellomycetaceae</taxon>
        <taxon>Histoplasma</taxon>
    </lineage>
</organism>
<keyword evidence="8 17" id="KW-0732">Signal</keyword>
<dbReference type="PANTHER" id="PTHR37016:SF3">
    <property type="entry name" value="NEUTRAL PROTEASE 2-RELATED"/>
    <property type="match status" value="1"/>
</dbReference>
<feature type="signal peptide" evidence="17">
    <location>
        <begin position="1"/>
        <end position="19"/>
    </location>
</feature>
<dbReference type="EC" id="3.4.24.39" evidence="17"/>